<dbReference type="PANTHER" id="PTHR11422">
    <property type="entry name" value="T-CELL SURFACE GLYCOPROTEIN CD4"/>
    <property type="match status" value="1"/>
</dbReference>
<protein>
    <submittedName>
        <fullName evidence="1">Uncharacterized protein</fullName>
    </submittedName>
</protein>
<dbReference type="AlphaFoldDB" id="A0A8J1ULK3"/>
<accession>A0A8J1ULK3</accession>
<dbReference type="Gene3D" id="2.60.40.10">
    <property type="entry name" value="Immunoglobulins"/>
    <property type="match status" value="1"/>
</dbReference>
<comment type="caution">
    <text evidence="1">The sequence shown here is derived from an EMBL/GenBank/DDBJ whole genome shotgun (WGS) entry which is preliminary data.</text>
</comment>
<organism evidence="1 2">
    <name type="scientific">Owenia fusiformis</name>
    <name type="common">Polychaete worm</name>
    <dbReference type="NCBI Taxonomy" id="6347"/>
    <lineage>
        <taxon>Eukaryota</taxon>
        <taxon>Metazoa</taxon>
        <taxon>Spiralia</taxon>
        <taxon>Lophotrochozoa</taxon>
        <taxon>Annelida</taxon>
        <taxon>Polychaeta</taxon>
        <taxon>Sedentaria</taxon>
        <taxon>Canalipalpata</taxon>
        <taxon>Sabellida</taxon>
        <taxon>Oweniida</taxon>
        <taxon>Oweniidae</taxon>
        <taxon>Owenia</taxon>
    </lineage>
</organism>
<keyword evidence="2" id="KW-1185">Reference proteome</keyword>
<evidence type="ECO:0000313" key="2">
    <source>
        <dbReference type="Proteomes" id="UP000749559"/>
    </source>
</evidence>
<dbReference type="Pfam" id="PF07686">
    <property type="entry name" value="V-set"/>
    <property type="match status" value="1"/>
</dbReference>
<dbReference type="PROSITE" id="PS50835">
    <property type="entry name" value="IG_LIKE"/>
    <property type="match status" value="1"/>
</dbReference>
<dbReference type="Proteomes" id="UP000749559">
    <property type="component" value="Unassembled WGS sequence"/>
</dbReference>
<reference evidence="1" key="1">
    <citation type="submission" date="2022-03" db="EMBL/GenBank/DDBJ databases">
        <authorList>
            <person name="Martin C."/>
        </authorList>
    </citation>
    <scope>NUCLEOTIDE SEQUENCE</scope>
</reference>
<proteinExistence type="predicted"/>
<dbReference type="EMBL" id="CAIIXF020000007">
    <property type="protein sequence ID" value="CAH1788544.1"/>
    <property type="molecule type" value="Genomic_DNA"/>
</dbReference>
<dbReference type="InterPro" id="IPR013783">
    <property type="entry name" value="Ig-like_fold"/>
</dbReference>
<evidence type="ECO:0000313" key="1">
    <source>
        <dbReference type="EMBL" id="CAH1788544.1"/>
    </source>
</evidence>
<dbReference type="PANTHER" id="PTHR11422:SF10">
    <property type="entry name" value="IG-LIKE DOMAIN-CONTAINING PROTEIN"/>
    <property type="match status" value="1"/>
</dbReference>
<dbReference type="OrthoDB" id="10010359at2759"/>
<dbReference type="InterPro" id="IPR003598">
    <property type="entry name" value="Ig_sub2"/>
</dbReference>
<dbReference type="SUPFAM" id="SSF48726">
    <property type="entry name" value="Immunoglobulin"/>
    <property type="match status" value="1"/>
</dbReference>
<name>A0A8J1ULK3_OWEFU</name>
<feature type="non-terminal residue" evidence="1">
    <location>
        <position position="335"/>
    </location>
</feature>
<dbReference type="InterPro" id="IPR013106">
    <property type="entry name" value="Ig_V-set"/>
</dbReference>
<gene>
    <name evidence="1" type="ORF">OFUS_LOCUS14051</name>
</gene>
<dbReference type="InterPro" id="IPR007110">
    <property type="entry name" value="Ig-like_dom"/>
</dbReference>
<dbReference type="InterPro" id="IPR036179">
    <property type="entry name" value="Ig-like_dom_sf"/>
</dbReference>
<dbReference type="SMART" id="SM00408">
    <property type="entry name" value="IGc2"/>
    <property type="match status" value="1"/>
</dbReference>
<sequence length="335" mass="37896">MATMIVRTCLLMLVGTHGNPDIDFKSIKFNINQQLSISHTFNLTSFPNFSRYTDDNQDRLKQNDLDILHNIQAQTLKISNTLGNYIPSVYATKSTRGQEPKSLHGSGRDSYFIHPIREKRHTPEAHDRVSVVGGELETVILECPVDPNKVQDVRWFKDLLTFGVTQLTLNANITASKEPYDESKYRVNGTFSLQVKDVNKGDAGRYWCINGDTNETIHDAYLTIIRYRTCPQTPQQILKGQEFELECGTSFWGPRDESYFPTIKWYKHDDDATSTFSNEISDHANQSIATYTDTADKVATSIATCTISVPSGLVETQICTVELEVTEYADTIWIS</sequence>